<dbReference type="InterPro" id="IPR029028">
    <property type="entry name" value="Alpha/beta_knot_MTases"/>
</dbReference>
<evidence type="ECO:0000256" key="2">
    <source>
        <dbReference type="ARBA" id="ARBA00022679"/>
    </source>
</evidence>
<organism evidence="4 5">
    <name type="scientific">Thermosipho affectus</name>
    <dbReference type="NCBI Taxonomy" id="660294"/>
    <lineage>
        <taxon>Bacteria</taxon>
        <taxon>Thermotogati</taxon>
        <taxon>Thermotogota</taxon>
        <taxon>Thermotogae</taxon>
        <taxon>Thermotogales</taxon>
        <taxon>Fervidobacteriaceae</taxon>
        <taxon>Thermosipho</taxon>
    </lineage>
</organism>
<dbReference type="SUPFAM" id="SSF75217">
    <property type="entry name" value="alpha/beta knot"/>
    <property type="match status" value="1"/>
</dbReference>
<dbReference type="Gene3D" id="3.30.1330.30">
    <property type="match status" value="1"/>
</dbReference>
<dbReference type="GO" id="GO:0008168">
    <property type="term" value="F:methyltransferase activity"/>
    <property type="evidence" value="ECO:0007669"/>
    <property type="project" value="UniProtKB-KW"/>
</dbReference>
<dbReference type="InterPro" id="IPR001537">
    <property type="entry name" value="SpoU_MeTrfase"/>
</dbReference>
<keyword evidence="1 4" id="KW-0489">Methyltransferase</keyword>
<dbReference type="PANTHER" id="PTHR46429:SF1">
    <property type="entry name" value="23S RRNA (GUANOSINE-2'-O-)-METHYLTRANSFERASE RLMB"/>
    <property type="match status" value="1"/>
</dbReference>
<evidence type="ECO:0000313" key="4">
    <source>
        <dbReference type="EMBL" id="ONN26804.1"/>
    </source>
</evidence>
<dbReference type="Gene3D" id="3.40.1280.10">
    <property type="match status" value="1"/>
</dbReference>
<evidence type="ECO:0000256" key="1">
    <source>
        <dbReference type="ARBA" id="ARBA00022603"/>
    </source>
</evidence>
<protein>
    <submittedName>
        <fullName evidence="4">RNA methyltransferase</fullName>
    </submittedName>
</protein>
<evidence type="ECO:0000259" key="3">
    <source>
        <dbReference type="SMART" id="SM00967"/>
    </source>
</evidence>
<comment type="caution">
    <text evidence="4">The sequence shown here is derived from an EMBL/GenBank/DDBJ whole genome shotgun (WGS) entry which is preliminary data.</text>
</comment>
<dbReference type="SUPFAM" id="SSF55315">
    <property type="entry name" value="L30e-like"/>
    <property type="match status" value="1"/>
</dbReference>
<dbReference type="CDD" id="cd18103">
    <property type="entry name" value="SpoU-like_RlmB"/>
    <property type="match status" value="1"/>
</dbReference>
<dbReference type="InterPro" id="IPR029064">
    <property type="entry name" value="Ribosomal_eL30-like_sf"/>
</dbReference>
<gene>
    <name evidence="4" type="ORF">XJ44_08040</name>
</gene>
<dbReference type="NCBIfam" id="TIGR00186">
    <property type="entry name" value="rRNA_methyl_3"/>
    <property type="match status" value="1"/>
</dbReference>
<dbReference type="EMBL" id="LBFC01000022">
    <property type="protein sequence ID" value="ONN26804.1"/>
    <property type="molecule type" value="Genomic_DNA"/>
</dbReference>
<evidence type="ECO:0000313" key="5">
    <source>
        <dbReference type="Proteomes" id="UP000242616"/>
    </source>
</evidence>
<sequence length="238" mass="26703">MKVYGRNVLKEILENDVSVKMVYFSNSKSRDLEKLIESVKQRNMPYTIANDKILERISNEKKHQGVVIDIGKFEYKDELIIEEITNPFIVILDQIQDPHNFGAIIRTSVATGVDAIVIPKNNSVKVTPAVVKVSVGTIFKTNIVQVTNLSRFIEKIKKLGVWVYGAAMEGKAYHKVDLKKPVALVLGNEGSGIRENVKNKCDDLISIPMKNKVESLNVSVSAGILLYEVFRKNEDINS</sequence>
<dbReference type="PANTHER" id="PTHR46429">
    <property type="entry name" value="23S RRNA (GUANOSINE-2'-O-)-METHYLTRANSFERASE RLMB"/>
    <property type="match status" value="1"/>
</dbReference>
<keyword evidence="2" id="KW-0808">Transferase</keyword>
<dbReference type="GO" id="GO:0032259">
    <property type="term" value="P:methylation"/>
    <property type="evidence" value="ECO:0007669"/>
    <property type="project" value="UniProtKB-KW"/>
</dbReference>
<dbReference type="Pfam" id="PF00588">
    <property type="entry name" value="SpoU_methylase"/>
    <property type="match status" value="1"/>
</dbReference>
<proteinExistence type="predicted"/>
<dbReference type="Pfam" id="PF08032">
    <property type="entry name" value="SpoU_sub_bind"/>
    <property type="match status" value="1"/>
</dbReference>
<dbReference type="SMART" id="SM00967">
    <property type="entry name" value="SpoU_sub_bind"/>
    <property type="match status" value="1"/>
</dbReference>
<dbReference type="InterPro" id="IPR013123">
    <property type="entry name" value="SpoU_subst-bd"/>
</dbReference>
<feature type="domain" description="RNA 2-O ribose methyltransferase substrate binding" evidence="3">
    <location>
        <begin position="2"/>
        <end position="76"/>
    </location>
</feature>
<dbReference type="InterPro" id="IPR029026">
    <property type="entry name" value="tRNA_m1G_MTases_N"/>
</dbReference>
<name>A0ABX3IG46_9BACT</name>
<dbReference type="RefSeq" id="WP_075666469.1">
    <property type="nucleotide sequence ID" value="NZ_LBFC01000022.1"/>
</dbReference>
<keyword evidence="5" id="KW-1185">Reference proteome</keyword>
<dbReference type="InterPro" id="IPR004441">
    <property type="entry name" value="rRNA_MeTrfase_TrmH"/>
</dbReference>
<dbReference type="Proteomes" id="UP000242616">
    <property type="component" value="Unassembled WGS sequence"/>
</dbReference>
<reference evidence="4 5" key="1">
    <citation type="submission" date="2015-06" db="EMBL/GenBank/DDBJ databases">
        <title>Genome sequencing of Thermotogales isolates from hydrothermal vents.</title>
        <authorList>
            <person name="Haverkamp T.H."/>
            <person name="Kublanov I.V."/>
            <person name="Nesbo C.L."/>
        </authorList>
    </citation>
    <scope>NUCLEOTIDE SEQUENCE [LARGE SCALE GENOMIC DNA]</scope>
    <source>
        <strain evidence="5">ik275mar</strain>
    </source>
</reference>
<accession>A0ABX3IG46</accession>